<reference evidence="2 3" key="1">
    <citation type="submission" date="2016-05" db="EMBL/GenBank/DDBJ databases">
        <title>Complete genome sequence of Rathayibacter tritici NCPPB 1953.</title>
        <authorList>
            <person name="Park J."/>
            <person name="Lee H.-H."/>
            <person name="Lee S.-W."/>
            <person name="Seo Y.-S."/>
        </authorList>
    </citation>
    <scope>NUCLEOTIDE SEQUENCE [LARGE SCALE GENOMIC DNA]</scope>
    <source>
        <strain evidence="2 3">NCPPB 1953</strain>
    </source>
</reference>
<dbReference type="PATRIC" id="fig|33888.3.peg.2794"/>
<dbReference type="Proteomes" id="UP000077071">
    <property type="component" value="Chromosome"/>
</dbReference>
<dbReference type="AlphaFoldDB" id="A0A160KUN6"/>
<dbReference type="RefSeq" id="WP_208855027.1">
    <property type="nucleotide sequence ID" value="NZ_CP015515.1"/>
</dbReference>
<dbReference type="KEGG" id="rtn:A6122_2497"/>
<dbReference type="EMBL" id="CP015515">
    <property type="protein sequence ID" value="AND17612.1"/>
    <property type="molecule type" value="Genomic_DNA"/>
</dbReference>
<protein>
    <recommendedName>
        <fullName evidence="4">WxL domain-containing protein</fullName>
    </recommendedName>
</protein>
<organism evidence="2 3">
    <name type="scientific">Rathayibacter tritici</name>
    <dbReference type="NCBI Taxonomy" id="33888"/>
    <lineage>
        <taxon>Bacteria</taxon>
        <taxon>Bacillati</taxon>
        <taxon>Actinomycetota</taxon>
        <taxon>Actinomycetes</taxon>
        <taxon>Micrococcales</taxon>
        <taxon>Microbacteriaceae</taxon>
        <taxon>Rathayibacter</taxon>
    </lineage>
</organism>
<feature type="chain" id="PRO_5038751280" description="WxL domain-containing protein" evidence="1">
    <location>
        <begin position="32"/>
        <end position="213"/>
    </location>
</feature>
<sequence length="213" mass="21702">MTLRRISRPALLARTGVALTGCLLLSGVAAAAAFADTELGADDVDVNVSIAELEQPGVLAMSVAGSTADLTETGSTPTIRQFTGQLPTVTVTDTRTADEIPDDAGWYVLGSASAFTGDGDQDEITADHLGWTPALVDGGESGLVSEGDPVETVLDEGADAVGLADQELLALALDSQETATDGSWSVTAGLTLKTEADVAPGDYSSVLTLSLFE</sequence>
<gene>
    <name evidence="2" type="ORF">A6122_2497</name>
</gene>
<evidence type="ECO:0008006" key="4">
    <source>
        <dbReference type="Google" id="ProtNLM"/>
    </source>
</evidence>
<keyword evidence="3" id="KW-1185">Reference proteome</keyword>
<evidence type="ECO:0000313" key="3">
    <source>
        <dbReference type="Proteomes" id="UP000077071"/>
    </source>
</evidence>
<accession>A0A160KUN6</accession>
<proteinExistence type="predicted"/>
<dbReference type="STRING" id="33888.A6122_2497"/>
<keyword evidence="1" id="KW-0732">Signal</keyword>
<feature type="signal peptide" evidence="1">
    <location>
        <begin position="1"/>
        <end position="31"/>
    </location>
</feature>
<evidence type="ECO:0000313" key="2">
    <source>
        <dbReference type="EMBL" id="AND17612.1"/>
    </source>
</evidence>
<evidence type="ECO:0000256" key="1">
    <source>
        <dbReference type="SAM" id="SignalP"/>
    </source>
</evidence>
<name>A0A160KUN6_9MICO</name>